<evidence type="ECO:0000313" key="12">
    <source>
        <dbReference type="Proteomes" id="UP000246569"/>
    </source>
</evidence>
<evidence type="ECO:0000256" key="1">
    <source>
        <dbReference type="ARBA" id="ARBA00004162"/>
    </source>
</evidence>
<dbReference type="InterPro" id="IPR050330">
    <property type="entry name" value="Bact_OuterMem_StrucFunc"/>
</dbReference>
<keyword evidence="12" id="KW-1185">Reference proteome</keyword>
<organism evidence="11 12">
    <name type="scientific">Plasticicumulans acidivorans</name>
    <dbReference type="NCBI Taxonomy" id="886464"/>
    <lineage>
        <taxon>Bacteria</taxon>
        <taxon>Pseudomonadati</taxon>
        <taxon>Pseudomonadota</taxon>
        <taxon>Gammaproteobacteria</taxon>
        <taxon>Candidatus Competibacteraceae</taxon>
        <taxon>Plasticicumulans</taxon>
    </lineage>
</organism>
<dbReference type="EMBL" id="QGTJ01000016">
    <property type="protein sequence ID" value="PWV58500.1"/>
    <property type="molecule type" value="Genomic_DNA"/>
</dbReference>
<reference evidence="11 12" key="1">
    <citation type="submission" date="2018-05" db="EMBL/GenBank/DDBJ databases">
        <title>Genomic Encyclopedia of Type Strains, Phase IV (KMG-IV): sequencing the most valuable type-strain genomes for metagenomic binning, comparative biology and taxonomic classification.</title>
        <authorList>
            <person name="Goeker M."/>
        </authorList>
    </citation>
    <scope>NUCLEOTIDE SEQUENCE [LARGE SCALE GENOMIC DNA]</scope>
    <source>
        <strain evidence="11 12">DSM 23606</strain>
    </source>
</reference>
<evidence type="ECO:0000256" key="3">
    <source>
        <dbReference type="ARBA" id="ARBA00022475"/>
    </source>
</evidence>
<feature type="domain" description="OmpA-like" evidence="10">
    <location>
        <begin position="150"/>
        <end position="270"/>
    </location>
</feature>
<dbReference type="NCBIfam" id="NF006548">
    <property type="entry name" value="PRK09041.1"/>
    <property type="match status" value="1"/>
</dbReference>
<dbReference type="RefSeq" id="WP_110020456.1">
    <property type="nucleotide sequence ID" value="NZ_QGTJ01000016.1"/>
</dbReference>
<dbReference type="SUPFAM" id="SSF103088">
    <property type="entry name" value="OmpA-like"/>
    <property type="match status" value="1"/>
</dbReference>
<comment type="similarity">
    <text evidence="2">Belongs to the MotB family.</text>
</comment>
<feature type="compositionally biased region" description="Basic and acidic residues" evidence="8">
    <location>
        <begin position="285"/>
        <end position="302"/>
    </location>
</feature>
<keyword evidence="4 9" id="KW-0812">Transmembrane</keyword>
<evidence type="ECO:0000256" key="6">
    <source>
        <dbReference type="ARBA" id="ARBA00023136"/>
    </source>
</evidence>
<dbReference type="AlphaFoldDB" id="A0A317MQ96"/>
<name>A0A317MQ96_9GAMM</name>
<keyword evidence="3" id="KW-1003">Cell membrane</keyword>
<feature type="region of interest" description="Disordered" evidence="8">
    <location>
        <begin position="285"/>
        <end position="353"/>
    </location>
</feature>
<accession>A0A317MQ96</accession>
<dbReference type="PANTHER" id="PTHR30329:SF21">
    <property type="entry name" value="LIPOPROTEIN YIAD-RELATED"/>
    <property type="match status" value="1"/>
</dbReference>
<evidence type="ECO:0000313" key="11">
    <source>
        <dbReference type="EMBL" id="PWV58500.1"/>
    </source>
</evidence>
<dbReference type="InterPro" id="IPR006665">
    <property type="entry name" value="OmpA-like"/>
</dbReference>
<evidence type="ECO:0000256" key="9">
    <source>
        <dbReference type="SAM" id="Phobius"/>
    </source>
</evidence>
<gene>
    <name evidence="11" type="ORF">C7443_1166</name>
</gene>
<dbReference type="PROSITE" id="PS51123">
    <property type="entry name" value="OMPA_2"/>
    <property type="match status" value="1"/>
</dbReference>
<proteinExistence type="inferred from homology"/>
<dbReference type="Proteomes" id="UP000246569">
    <property type="component" value="Unassembled WGS sequence"/>
</dbReference>
<feature type="compositionally biased region" description="Low complexity" evidence="8">
    <location>
        <begin position="303"/>
        <end position="321"/>
    </location>
</feature>
<evidence type="ECO:0000256" key="5">
    <source>
        <dbReference type="ARBA" id="ARBA00022989"/>
    </source>
</evidence>
<dbReference type="PANTHER" id="PTHR30329">
    <property type="entry name" value="STATOR ELEMENT OF FLAGELLAR MOTOR COMPLEX"/>
    <property type="match status" value="1"/>
</dbReference>
<evidence type="ECO:0000256" key="8">
    <source>
        <dbReference type="SAM" id="MobiDB-lite"/>
    </source>
</evidence>
<dbReference type="Gene3D" id="3.30.1330.60">
    <property type="entry name" value="OmpA-like domain"/>
    <property type="match status" value="1"/>
</dbReference>
<evidence type="ECO:0000256" key="7">
    <source>
        <dbReference type="PROSITE-ProRule" id="PRU00473"/>
    </source>
</evidence>
<dbReference type="InterPro" id="IPR025713">
    <property type="entry name" value="MotB-like_N_dom"/>
</dbReference>
<sequence>MSEQRPIVIKKIKKGHGGHHGGAWKLAYADFVTAMMAFFLLMWLLGSTTKGNLQGIAEYFQNPFKVSMSGGEGSGDAVSVLKGGGEDLTRAVGQVKRTNEGTRVMVAKGNEDITGKLRDLKTKLEGKIGVSPTLRRYKDQLRLELTREGLRIQIVDAENRPMFAVGSAQMQPYVKDILKEIAPVINELPNAISISGYTDARPFAGAQRGYSNWELSADRANTARRELLDAGLQENKVLRVVGFADSVPLVKDDPMADINRRIAIVVMNQESEAAVRADLGERVNVDSNTDVKPELIDPEHNPPARTSAPAAGDAAAHAPVPSGTATSPALPARPSIVPPPLPPGLVPARPAER</sequence>
<comment type="caution">
    <text evidence="11">The sequence shown here is derived from an EMBL/GenBank/DDBJ whole genome shotgun (WGS) entry which is preliminary data.</text>
</comment>
<feature type="compositionally biased region" description="Pro residues" evidence="8">
    <location>
        <begin position="336"/>
        <end position="345"/>
    </location>
</feature>
<dbReference type="OrthoDB" id="9809186at2"/>
<dbReference type="Pfam" id="PF13677">
    <property type="entry name" value="MotB_plug"/>
    <property type="match status" value="1"/>
</dbReference>
<keyword evidence="6 7" id="KW-0472">Membrane</keyword>
<dbReference type="InterPro" id="IPR036737">
    <property type="entry name" value="OmpA-like_sf"/>
</dbReference>
<keyword evidence="5 9" id="KW-1133">Transmembrane helix</keyword>
<feature type="transmembrane region" description="Helical" evidence="9">
    <location>
        <begin position="21"/>
        <end position="45"/>
    </location>
</feature>
<evidence type="ECO:0000256" key="4">
    <source>
        <dbReference type="ARBA" id="ARBA00022692"/>
    </source>
</evidence>
<evidence type="ECO:0000259" key="10">
    <source>
        <dbReference type="PROSITE" id="PS51123"/>
    </source>
</evidence>
<evidence type="ECO:0000256" key="2">
    <source>
        <dbReference type="ARBA" id="ARBA00008914"/>
    </source>
</evidence>
<dbReference type="CDD" id="cd07185">
    <property type="entry name" value="OmpA_C-like"/>
    <property type="match status" value="1"/>
</dbReference>
<dbReference type="Pfam" id="PF00691">
    <property type="entry name" value="OmpA"/>
    <property type="match status" value="1"/>
</dbReference>
<comment type="subcellular location">
    <subcellularLocation>
        <location evidence="1">Cell membrane</location>
        <topology evidence="1">Single-pass membrane protein</topology>
    </subcellularLocation>
</comment>
<dbReference type="GO" id="GO:0005886">
    <property type="term" value="C:plasma membrane"/>
    <property type="evidence" value="ECO:0007669"/>
    <property type="project" value="UniProtKB-SubCell"/>
</dbReference>
<protein>
    <submittedName>
        <fullName evidence="11">Chemotaxis protein MotB</fullName>
    </submittedName>
</protein>